<evidence type="ECO:0000256" key="3">
    <source>
        <dbReference type="ARBA" id="ARBA00022729"/>
    </source>
</evidence>
<keyword evidence="4" id="KW-0472">Membrane</keyword>
<dbReference type="Pfam" id="PF14322">
    <property type="entry name" value="SusD-like_3"/>
    <property type="match status" value="1"/>
</dbReference>
<keyword evidence="3 6" id="KW-0732">Signal</keyword>
<evidence type="ECO:0000256" key="6">
    <source>
        <dbReference type="SAM" id="SignalP"/>
    </source>
</evidence>
<protein>
    <submittedName>
        <fullName evidence="9">RagB/SusD family nutrient uptake outer membrane protein</fullName>
    </submittedName>
</protein>
<dbReference type="EMBL" id="RCXO01000008">
    <property type="protein sequence ID" value="RYT80968.1"/>
    <property type="molecule type" value="Genomic_DNA"/>
</dbReference>
<gene>
    <name evidence="9" type="ORF">EAJ06_08095</name>
</gene>
<reference evidence="9 10" key="1">
    <citation type="journal article" date="2019" name="Science, e1252229">
        <title>Invertible promoters mediate bacterial phase variation, antibiotic resistance, and host adaptation in the gut.</title>
        <authorList>
            <person name="Jiang X."/>
            <person name="Hall A.B."/>
            <person name="Arthur T.D."/>
            <person name="Plichta D.R."/>
            <person name="Covington C.T."/>
            <person name="Poyet M."/>
            <person name="Crothers J."/>
            <person name="Moses P.L."/>
            <person name="Tolonen A.C."/>
            <person name="Vlamakis H."/>
            <person name="Alm E.J."/>
            <person name="Xavier R.J."/>
        </authorList>
    </citation>
    <scope>NUCLEOTIDE SEQUENCE [LARGE SCALE GENOMIC DNA]</scope>
    <source>
        <strain evidence="10">bf_0095</strain>
    </source>
</reference>
<evidence type="ECO:0000313" key="10">
    <source>
        <dbReference type="Proteomes" id="UP000291191"/>
    </source>
</evidence>
<proteinExistence type="inferred from homology"/>
<comment type="similarity">
    <text evidence="2">Belongs to the SusD family.</text>
</comment>
<accession>A0A4Q5HG15</accession>
<feature type="domain" description="SusD-like N-terminal" evidence="8">
    <location>
        <begin position="28"/>
        <end position="228"/>
    </location>
</feature>
<name>A0A4Q5HG15_9BACE</name>
<feature type="chain" id="PRO_5020295588" evidence="6">
    <location>
        <begin position="26"/>
        <end position="547"/>
    </location>
</feature>
<evidence type="ECO:0000256" key="4">
    <source>
        <dbReference type="ARBA" id="ARBA00023136"/>
    </source>
</evidence>
<organism evidence="9 10">
    <name type="scientific">Bacteroides intestinalis</name>
    <dbReference type="NCBI Taxonomy" id="329854"/>
    <lineage>
        <taxon>Bacteria</taxon>
        <taxon>Pseudomonadati</taxon>
        <taxon>Bacteroidota</taxon>
        <taxon>Bacteroidia</taxon>
        <taxon>Bacteroidales</taxon>
        <taxon>Bacteroidaceae</taxon>
        <taxon>Bacteroides</taxon>
    </lineage>
</organism>
<evidence type="ECO:0000259" key="7">
    <source>
        <dbReference type="Pfam" id="PF07980"/>
    </source>
</evidence>
<comment type="subcellular location">
    <subcellularLocation>
        <location evidence="1">Cell outer membrane</location>
    </subcellularLocation>
</comment>
<keyword evidence="5" id="KW-0998">Cell outer membrane</keyword>
<dbReference type="SUPFAM" id="SSF48452">
    <property type="entry name" value="TPR-like"/>
    <property type="match status" value="1"/>
</dbReference>
<dbReference type="OrthoDB" id="5694214at2"/>
<dbReference type="RefSeq" id="WP_118216833.1">
    <property type="nucleotide sequence ID" value="NZ_JAJCKC010000025.1"/>
</dbReference>
<dbReference type="Gene3D" id="1.25.40.390">
    <property type="match status" value="1"/>
</dbReference>
<evidence type="ECO:0000256" key="1">
    <source>
        <dbReference type="ARBA" id="ARBA00004442"/>
    </source>
</evidence>
<feature type="domain" description="RagB/SusD" evidence="7">
    <location>
        <begin position="393"/>
        <end position="547"/>
    </location>
</feature>
<evidence type="ECO:0000256" key="5">
    <source>
        <dbReference type="ARBA" id="ARBA00023237"/>
    </source>
</evidence>
<dbReference type="Pfam" id="PF07980">
    <property type="entry name" value="SusD_RagB"/>
    <property type="match status" value="1"/>
</dbReference>
<keyword evidence="10" id="KW-1185">Reference proteome</keyword>
<dbReference type="InterPro" id="IPR012944">
    <property type="entry name" value="SusD_RagB_dom"/>
</dbReference>
<feature type="signal peptide" evidence="6">
    <location>
        <begin position="1"/>
        <end position="25"/>
    </location>
</feature>
<dbReference type="GO" id="GO:0009279">
    <property type="term" value="C:cell outer membrane"/>
    <property type="evidence" value="ECO:0007669"/>
    <property type="project" value="UniProtKB-SubCell"/>
</dbReference>
<dbReference type="Proteomes" id="UP000291191">
    <property type="component" value="Unassembled WGS sequence"/>
</dbReference>
<evidence type="ECO:0000259" key="8">
    <source>
        <dbReference type="Pfam" id="PF14322"/>
    </source>
</evidence>
<evidence type="ECO:0000313" key="9">
    <source>
        <dbReference type="EMBL" id="RYT80968.1"/>
    </source>
</evidence>
<dbReference type="AlphaFoldDB" id="A0A4Q5HG15"/>
<dbReference type="PROSITE" id="PS51257">
    <property type="entry name" value="PROKAR_LIPOPROTEIN"/>
    <property type="match status" value="1"/>
</dbReference>
<dbReference type="InterPro" id="IPR033985">
    <property type="entry name" value="SusD-like_N"/>
</dbReference>
<comment type="caution">
    <text evidence="9">The sequence shown here is derived from an EMBL/GenBank/DDBJ whole genome shotgun (WGS) entry which is preliminary data.</text>
</comment>
<dbReference type="InterPro" id="IPR011990">
    <property type="entry name" value="TPR-like_helical_dom_sf"/>
</dbReference>
<evidence type="ECO:0000256" key="2">
    <source>
        <dbReference type="ARBA" id="ARBA00006275"/>
    </source>
</evidence>
<sequence length="547" mass="62348">MRTLVNLTSKILCAALLIVTGQSCSSDFLNEVPLSNYSTEGVLTSEIGFEAYMTAMHKAARDEMAARDASRYFYIMSASTDIASFGNNSASSNNYNTLLTPTSTVTKYVWDWAYESMFPIANTIIAYASKPELADIWSSEEKKNAMIAEAKFFRAYTHNMLANLYGGVPIIDTIYVSPKTNFVRNTREEVLQSARADLEYASKWLPATVKKQGRIVKAAADHLLTEVYISLGEYQLAVESANKVINSGLYKLMDERFGTKMNEPGDPFSDMFKDGNQNRDAGNLESIYVWQFEDMTLGGQGGSNGNNRLRNWGPWYERLTDPAGKSGMIVVDSMGRGTGQVRPTPYFLYNVWKGNWDNDMRNSVHNMRREFRYTNSKSAYFGQLVEPRKTEIDTMQNVYPYPRKIEGDIGTLTNTSTSWSGRTYQDFIVYRLAETYLLRAEAYFRLNDLENAAKDINVVRERARAKPIQASDVTEDYILDERARELITEEPRRRTLVRMGRLVDRVRKYSIRELTRTSIQDFHQWWPIPQTAIDSNVGAKLEQTVGY</sequence>